<name>A0A1G7URS9_9HYPH</name>
<organism evidence="3 4">
    <name type="scientific">Pelagibacterium luteolum</name>
    <dbReference type="NCBI Taxonomy" id="440168"/>
    <lineage>
        <taxon>Bacteria</taxon>
        <taxon>Pseudomonadati</taxon>
        <taxon>Pseudomonadota</taxon>
        <taxon>Alphaproteobacteria</taxon>
        <taxon>Hyphomicrobiales</taxon>
        <taxon>Devosiaceae</taxon>
        <taxon>Pelagibacterium</taxon>
    </lineage>
</organism>
<dbReference type="PANTHER" id="PTHR42850">
    <property type="entry name" value="METALLOPHOSPHOESTERASE"/>
    <property type="match status" value="1"/>
</dbReference>
<dbReference type="Pfam" id="PF12850">
    <property type="entry name" value="Metallophos_2"/>
    <property type="match status" value="1"/>
</dbReference>
<reference evidence="3 4" key="1">
    <citation type="submission" date="2016-10" db="EMBL/GenBank/DDBJ databases">
        <authorList>
            <person name="de Groot N.N."/>
        </authorList>
    </citation>
    <scope>NUCLEOTIDE SEQUENCE [LARGE SCALE GENOMIC DNA]</scope>
    <source>
        <strain evidence="3 4">CGMCC 1.10267</strain>
    </source>
</reference>
<proteinExistence type="inferred from homology"/>
<evidence type="ECO:0000313" key="4">
    <source>
        <dbReference type="Proteomes" id="UP000199495"/>
    </source>
</evidence>
<dbReference type="SUPFAM" id="SSF56300">
    <property type="entry name" value="Metallo-dependent phosphatases"/>
    <property type="match status" value="1"/>
</dbReference>
<dbReference type="Proteomes" id="UP000199495">
    <property type="component" value="Unassembled WGS sequence"/>
</dbReference>
<dbReference type="InterPro" id="IPR029052">
    <property type="entry name" value="Metallo-depent_PP-like"/>
</dbReference>
<evidence type="ECO:0000313" key="3">
    <source>
        <dbReference type="EMBL" id="SDG49961.1"/>
    </source>
</evidence>
<dbReference type="PIRSF" id="PIRSF000883">
    <property type="entry name" value="Pesterase_MJ0912"/>
    <property type="match status" value="1"/>
</dbReference>
<dbReference type="RefSeq" id="WP_090594295.1">
    <property type="nucleotide sequence ID" value="NZ_FNCS01000003.1"/>
</dbReference>
<gene>
    <name evidence="3" type="ORF">SAMN04487974_103224</name>
</gene>
<feature type="domain" description="Calcineurin-like phosphoesterase" evidence="2">
    <location>
        <begin position="1"/>
        <end position="182"/>
    </location>
</feature>
<keyword evidence="4" id="KW-1185">Reference proteome</keyword>
<evidence type="ECO:0000256" key="1">
    <source>
        <dbReference type="ARBA" id="ARBA00008950"/>
    </source>
</evidence>
<sequence length="244" mass="26734">MRLAVISDVHGNALALEAVLADIDRHDVDAVLNLGDHFVGPLEPVRTAGMLAKVEMTAIRGNTDRYLVDADPDLLDTHDQETLAALDDATLSWLRALPETRVFEDQVFLSHGSPLSDETYWLDRKDRKAFRVATGDEVAAELPSGKRYPLYCCGHTHVARVITLDDGTVVFNPGSVGRPSFTMSDRDSASRWSAAAAYAVVERSAEGWHVNLRQVAYDNMAAAAIANAHGSAKWARDLEHGRTR</sequence>
<dbReference type="GO" id="GO:0005737">
    <property type="term" value="C:cytoplasm"/>
    <property type="evidence" value="ECO:0007669"/>
    <property type="project" value="TreeGrafter"/>
</dbReference>
<dbReference type="EMBL" id="FNCS01000003">
    <property type="protein sequence ID" value="SDG49961.1"/>
    <property type="molecule type" value="Genomic_DNA"/>
</dbReference>
<dbReference type="Gene3D" id="3.60.21.10">
    <property type="match status" value="1"/>
</dbReference>
<evidence type="ECO:0000259" key="2">
    <source>
        <dbReference type="Pfam" id="PF12850"/>
    </source>
</evidence>
<dbReference type="STRING" id="440168.SAMN04487974_103224"/>
<protein>
    <submittedName>
        <fullName evidence="3">Predicted phosphodiesterase</fullName>
    </submittedName>
</protein>
<comment type="similarity">
    <text evidence="1">Belongs to the metallophosphoesterase superfamily. YfcE family.</text>
</comment>
<dbReference type="OrthoDB" id="9813918at2"/>
<dbReference type="PANTHER" id="PTHR42850:SF2">
    <property type="entry name" value="BLL5683 PROTEIN"/>
    <property type="match status" value="1"/>
</dbReference>
<dbReference type="GO" id="GO:0016791">
    <property type="term" value="F:phosphatase activity"/>
    <property type="evidence" value="ECO:0007669"/>
    <property type="project" value="TreeGrafter"/>
</dbReference>
<dbReference type="AlphaFoldDB" id="A0A1G7URS9"/>
<dbReference type="InterPro" id="IPR024654">
    <property type="entry name" value="Calcineurin-like_PHP_lpxH"/>
</dbReference>
<dbReference type="InterPro" id="IPR011152">
    <property type="entry name" value="Pesterase_MJ0912"/>
</dbReference>
<dbReference type="InterPro" id="IPR050126">
    <property type="entry name" value="Ap4A_hydrolase"/>
</dbReference>
<accession>A0A1G7URS9</accession>